<feature type="compositionally biased region" description="Pro residues" evidence="1">
    <location>
        <begin position="85"/>
        <end position="95"/>
    </location>
</feature>
<sequence length="312" mass="33720">DRGPRPDQALRRRRRGGRPDLRRASRAGHRLPRPQRRRQVDDHAHGARARPAQCRAGARRRARDGDRGRAAQARRGAARPRRGPPRPLGPRPPAGGRPHRRPVVPPGRRGPRAGRPRQGGPPSGEGLLAGHAAAARDRHRAARRPGRAHVRRAGERARPRRCPVGPGPAAPARRRRTHGPVLEPPDERGPADRRPPGHHRARAPHRRRHHRGGAARTRRRAGAGAGAGHRAAVPGAAAARPAGPQAGRRRARGAGAEGRGRGAGPCPRTAGARADGGRAVPRGRLRRAHRQQRGIPRRRAAAGRRGERRSIV</sequence>
<feature type="compositionally biased region" description="Basic and acidic residues" evidence="1">
    <location>
        <begin position="185"/>
        <end position="195"/>
    </location>
</feature>
<dbReference type="AlphaFoldDB" id="A0A6J4IUE3"/>
<feature type="compositionally biased region" description="Low complexity" evidence="1">
    <location>
        <begin position="264"/>
        <end position="280"/>
    </location>
</feature>
<feature type="compositionally biased region" description="Basic residues" evidence="1">
    <location>
        <begin position="24"/>
        <end position="37"/>
    </location>
</feature>
<gene>
    <name evidence="2" type="ORF">AVDCRST_MAG41-2936</name>
</gene>
<feature type="compositionally biased region" description="Basic and acidic residues" evidence="1">
    <location>
        <begin position="1"/>
        <end position="10"/>
    </location>
</feature>
<dbReference type="EMBL" id="CADCTP010000212">
    <property type="protein sequence ID" value="CAA9259058.1"/>
    <property type="molecule type" value="Genomic_DNA"/>
</dbReference>
<feature type="non-terminal residue" evidence="2">
    <location>
        <position position="1"/>
    </location>
</feature>
<feature type="compositionally biased region" description="Basic residues" evidence="1">
    <location>
        <begin position="196"/>
        <end position="221"/>
    </location>
</feature>
<protein>
    <submittedName>
        <fullName evidence="2">Efflux ABC transporter, ATP-binding protein</fullName>
    </submittedName>
</protein>
<dbReference type="GO" id="GO:0005524">
    <property type="term" value="F:ATP binding"/>
    <property type="evidence" value="ECO:0007669"/>
    <property type="project" value="UniProtKB-KW"/>
</dbReference>
<name>A0A6J4IUE3_9ACTN</name>
<organism evidence="2">
    <name type="scientific">uncultured Mycobacteriales bacterium</name>
    <dbReference type="NCBI Taxonomy" id="581187"/>
    <lineage>
        <taxon>Bacteria</taxon>
        <taxon>Bacillati</taxon>
        <taxon>Actinomycetota</taxon>
        <taxon>Actinomycetes</taxon>
        <taxon>Mycobacteriales</taxon>
        <taxon>environmental samples</taxon>
    </lineage>
</organism>
<feature type="compositionally biased region" description="Basic residues" evidence="1">
    <location>
        <begin position="137"/>
        <end position="151"/>
    </location>
</feature>
<feature type="compositionally biased region" description="Basic residues" evidence="1">
    <location>
        <begin position="281"/>
        <end position="302"/>
    </location>
</feature>
<reference evidence="2" key="1">
    <citation type="submission" date="2020-02" db="EMBL/GenBank/DDBJ databases">
        <authorList>
            <person name="Meier V. D."/>
        </authorList>
    </citation>
    <scope>NUCLEOTIDE SEQUENCE</scope>
    <source>
        <strain evidence="2">AVDCRST_MAG41</strain>
    </source>
</reference>
<keyword evidence="2" id="KW-0547">Nucleotide-binding</keyword>
<evidence type="ECO:0000313" key="2">
    <source>
        <dbReference type="EMBL" id="CAA9259058.1"/>
    </source>
</evidence>
<accession>A0A6J4IUE3</accession>
<keyword evidence="2" id="KW-0067">ATP-binding</keyword>
<proteinExistence type="predicted"/>
<feature type="compositionally biased region" description="Low complexity" evidence="1">
    <location>
        <begin position="228"/>
        <end position="246"/>
    </location>
</feature>
<feature type="non-terminal residue" evidence="2">
    <location>
        <position position="312"/>
    </location>
</feature>
<evidence type="ECO:0000256" key="1">
    <source>
        <dbReference type="SAM" id="MobiDB-lite"/>
    </source>
</evidence>
<feature type="region of interest" description="Disordered" evidence="1">
    <location>
        <begin position="1"/>
        <end position="312"/>
    </location>
</feature>